<evidence type="ECO:0000313" key="3">
    <source>
        <dbReference type="Proteomes" id="UP000789396"/>
    </source>
</evidence>
<dbReference type="Proteomes" id="UP000789396">
    <property type="component" value="Unassembled WGS sequence"/>
</dbReference>
<feature type="compositionally biased region" description="Basic and acidic residues" evidence="1">
    <location>
        <begin position="9"/>
        <end position="23"/>
    </location>
</feature>
<keyword evidence="3" id="KW-1185">Reference proteome</keyword>
<proteinExistence type="predicted"/>
<dbReference type="OrthoDB" id="2477109at2759"/>
<organism evidence="2 3">
    <name type="scientific">Racocetra fulgida</name>
    <dbReference type="NCBI Taxonomy" id="60492"/>
    <lineage>
        <taxon>Eukaryota</taxon>
        <taxon>Fungi</taxon>
        <taxon>Fungi incertae sedis</taxon>
        <taxon>Mucoromycota</taxon>
        <taxon>Glomeromycotina</taxon>
        <taxon>Glomeromycetes</taxon>
        <taxon>Diversisporales</taxon>
        <taxon>Gigasporaceae</taxon>
        <taxon>Racocetra</taxon>
    </lineage>
</organism>
<dbReference type="EMBL" id="CAJVPZ010039857">
    <property type="protein sequence ID" value="CAG8758340.1"/>
    <property type="molecule type" value="Genomic_DNA"/>
</dbReference>
<protein>
    <submittedName>
        <fullName evidence="2">14857_t:CDS:1</fullName>
    </submittedName>
</protein>
<sequence length="95" mass="10498">MQGLLESLMKSEFDSNDINHEDNVPYTRKINGGSSEKDIDERLLISKMNGNNESKPSTNLETKMPLINSAAKSLIKNKDISADQTDGNVEDAKDV</sequence>
<name>A0A9N9J1Q8_9GLOM</name>
<accession>A0A9N9J1Q8</accession>
<gene>
    <name evidence="2" type="ORF">RFULGI_LOCUS14114</name>
</gene>
<dbReference type="AlphaFoldDB" id="A0A9N9J1Q8"/>
<feature type="non-terminal residue" evidence="2">
    <location>
        <position position="95"/>
    </location>
</feature>
<feature type="region of interest" description="Disordered" evidence="1">
    <location>
        <begin position="1"/>
        <end position="35"/>
    </location>
</feature>
<evidence type="ECO:0000256" key="1">
    <source>
        <dbReference type="SAM" id="MobiDB-lite"/>
    </source>
</evidence>
<evidence type="ECO:0000313" key="2">
    <source>
        <dbReference type="EMBL" id="CAG8758340.1"/>
    </source>
</evidence>
<comment type="caution">
    <text evidence="2">The sequence shown here is derived from an EMBL/GenBank/DDBJ whole genome shotgun (WGS) entry which is preliminary data.</text>
</comment>
<reference evidence="2" key="1">
    <citation type="submission" date="2021-06" db="EMBL/GenBank/DDBJ databases">
        <authorList>
            <person name="Kallberg Y."/>
            <person name="Tangrot J."/>
            <person name="Rosling A."/>
        </authorList>
    </citation>
    <scope>NUCLEOTIDE SEQUENCE</scope>
    <source>
        <strain evidence="2">IN212</strain>
    </source>
</reference>